<organism evidence="7">
    <name type="scientific">Rhizobium leguminosarum</name>
    <dbReference type="NCBI Taxonomy" id="384"/>
    <lineage>
        <taxon>Bacteria</taxon>
        <taxon>Pseudomonadati</taxon>
        <taxon>Pseudomonadota</taxon>
        <taxon>Alphaproteobacteria</taxon>
        <taxon>Hyphomicrobiales</taxon>
        <taxon>Rhizobiaceae</taxon>
        <taxon>Rhizobium/Agrobacterium group</taxon>
        <taxon>Rhizobium</taxon>
    </lineage>
</organism>
<dbReference type="GO" id="GO:0003677">
    <property type="term" value="F:DNA binding"/>
    <property type="evidence" value="ECO:0007669"/>
    <property type="project" value="UniProtKB-KW"/>
</dbReference>
<dbReference type="SUPFAM" id="SSF47413">
    <property type="entry name" value="lambda repressor-like DNA-binding domains"/>
    <property type="match status" value="1"/>
</dbReference>
<evidence type="ECO:0000256" key="5">
    <source>
        <dbReference type="SAM" id="MobiDB-lite"/>
    </source>
</evidence>
<protein>
    <recommendedName>
        <fullName evidence="6">Ner winged helix-turn-helix DNA-binding domain-containing protein</fullName>
    </recommendedName>
</protein>
<dbReference type="Gene3D" id="1.10.260.40">
    <property type="entry name" value="lambda repressor-like DNA-binding domains"/>
    <property type="match status" value="1"/>
</dbReference>
<comment type="caution">
    <text evidence="7">The sequence shown here is derived from an EMBL/GenBank/DDBJ whole genome shotgun (WGS) entry which is preliminary data.</text>
</comment>
<name>A0A179BHR1_RHILE</name>
<dbReference type="EMBL" id="LWBS01000391">
    <property type="protein sequence ID" value="OAP91258.1"/>
    <property type="molecule type" value="Genomic_DNA"/>
</dbReference>
<evidence type="ECO:0000256" key="2">
    <source>
        <dbReference type="ARBA" id="ARBA00023015"/>
    </source>
</evidence>
<keyword evidence="4" id="KW-0804">Transcription</keyword>
<dbReference type="InterPro" id="IPR038722">
    <property type="entry name" value="Ner_HTH_dom"/>
</dbReference>
<dbReference type="Pfam" id="PF13693">
    <property type="entry name" value="HTH_35"/>
    <property type="match status" value="1"/>
</dbReference>
<evidence type="ECO:0000313" key="7">
    <source>
        <dbReference type="EMBL" id="OAP91258.1"/>
    </source>
</evidence>
<evidence type="ECO:0000256" key="4">
    <source>
        <dbReference type="ARBA" id="ARBA00023163"/>
    </source>
</evidence>
<proteinExistence type="inferred from homology"/>
<keyword evidence="3" id="KW-0238">DNA-binding</keyword>
<keyword evidence="2" id="KW-0805">Transcription regulation</keyword>
<reference evidence="7" key="1">
    <citation type="submission" date="2016-04" db="EMBL/GenBank/DDBJ databases">
        <title>Fast-growing isolate from the root nodules of Vavilovia formosa.</title>
        <authorList>
            <person name="Kimeklis A."/>
            <person name="Safronova V."/>
            <person name="Belimov A."/>
            <person name="Andronov E."/>
        </authorList>
    </citation>
    <scope>NUCLEOTIDE SEQUENCE [LARGE SCALE GENOMIC DNA]</scope>
    <source>
        <strain evidence="7">Vaf-46</strain>
    </source>
</reference>
<dbReference type="RefSeq" id="WP_020050958.1">
    <property type="nucleotide sequence ID" value="NZ_JAAXFQ010000006.1"/>
</dbReference>
<evidence type="ECO:0000256" key="3">
    <source>
        <dbReference type="ARBA" id="ARBA00023125"/>
    </source>
</evidence>
<dbReference type="AlphaFoldDB" id="A0A179BHR1"/>
<feature type="region of interest" description="Disordered" evidence="5">
    <location>
        <begin position="80"/>
        <end position="110"/>
    </location>
</feature>
<gene>
    <name evidence="7" type="ORF">A4U53_27745</name>
</gene>
<evidence type="ECO:0000259" key="6">
    <source>
        <dbReference type="Pfam" id="PF13693"/>
    </source>
</evidence>
<dbReference type="eggNOG" id="COG0338">
    <property type="taxonomic scope" value="Bacteria"/>
</dbReference>
<accession>A0A179BHR1</accession>
<sequence length="110" mass="12351">MHRPQQADKKTRSAHDRIEEMAAIKTKLLIAGITLTKVDEEYKLPRGTAGTTLREPNMAGERAIAAALGTRPHLLWRTRYHASGLRKSPQPPANYERPPTMRQRQNDAAA</sequence>
<dbReference type="InterPro" id="IPR010982">
    <property type="entry name" value="Lambda_DNA-bd_dom_sf"/>
</dbReference>
<feature type="domain" description="Ner winged helix-turn-helix DNA-binding" evidence="6">
    <location>
        <begin position="22"/>
        <end position="84"/>
    </location>
</feature>
<comment type="similarity">
    <text evidence="1">Belongs to the ner transcriptional regulatory family.</text>
</comment>
<evidence type="ECO:0000256" key="1">
    <source>
        <dbReference type="ARBA" id="ARBA00006157"/>
    </source>
</evidence>